<name>U3NGC7_9BACT</name>
<proteinExistence type="predicted"/>
<reference evidence="2" key="1">
    <citation type="journal article" date="2014" name="J. Antimicrob. Chemother.">
        <title>Effects of selective digestive decontamination (SDD) on the gut resistome.</title>
        <authorList>
            <person name="Buelow E."/>
            <person name="Gonzalez T.B."/>
            <person name="Versluis D."/>
            <person name="Oostdijk E.A."/>
            <person name="Ogilvie L.A."/>
            <person name="van Mourik M.S."/>
            <person name="Oosterink E."/>
            <person name="van Passel M.W."/>
            <person name="Smidt H."/>
            <person name="D'Andrea M.M."/>
            <person name="de Been M."/>
            <person name="Jones B.V."/>
            <person name="Willems R.J."/>
            <person name="Bonten M.J."/>
            <person name="van Schaik W."/>
        </authorList>
    </citation>
    <scope>NUCLEOTIDE SEQUENCE</scope>
</reference>
<protein>
    <submittedName>
        <fullName evidence="2">Uncharacterized protein</fullName>
    </submittedName>
</protein>
<dbReference type="EMBL" id="KF176930">
    <property type="protein sequence ID" value="AGW28757.1"/>
    <property type="molecule type" value="Genomic_DNA"/>
</dbReference>
<dbReference type="AlphaFoldDB" id="U3NGC7"/>
<feature type="region of interest" description="Disordered" evidence="1">
    <location>
        <begin position="1"/>
        <end position="32"/>
    </location>
</feature>
<organism evidence="2">
    <name type="scientific">uncultured bacterium EB3</name>
    <dbReference type="NCBI Taxonomy" id="1348856"/>
    <lineage>
        <taxon>Bacteria</taxon>
        <taxon>environmental samples</taxon>
    </lineage>
</organism>
<evidence type="ECO:0000256" key="1">
    <source>
        <dbReference type="SAM" id="MobiDB-lite"/>
    </source>
</evidence>
<evidence type="ECO:0000313" key="2">
    <source>
        <dbReference type="EMBL" id="AGW28757.1"/>
    </source>
</evidence>
<accession>U3NGC7</accession>
<sequence length="70" mass="7461">MSSSFAQKGPKPAINRRYIGKDSLSPPSLHARPLAENTAILHEKFSMMNNLSGIATRGVDVPAGIALQSI</sequence>